<accession>A6NZQ6</accession>
<evidence type="ECO:0000313" key="3">
    <source>
        <dbReference type="Proteomes" id="UP000003639"/>
    </source>
</evidence>
<sequence length="648" mass="72314">MDHKIDDGWHNPLTTIAVNTEMRKEDGLLRLYYSGWFWYNGICFHFYICQRLPPLPGNIRATMVTITSEELVAGQWPTADLGCRGELSIIDPQSGFTLKLTGSAKRARIKKSKQLSAKRCGLSAEEVETEVDVTVRKNIRTATSNLEVIKDAIEKAAKRAYAEHEGLLARKLGNMTAPDTITPAQTYNLYHTQFFDHQYLYKEKPSPETFASYRSALKSLCYELPVIPMKDIRRSHIEQLFQKKNTCDFHKGLLRSFWDFCRNNGYCTGEDPFSKPTGKKKRNAETLAQNSVTPESLSLEDCNRVYKRCMEQVTDSGLPCAVALSLFGGFSFDKIGTKTWGDIMFNPSDQDDVRVQDRNDTAAGATHDRTRPLLIHGARILTSRYHHLLTTHTPNQLADMPVVVQKNTKLRPTATQLTQYCNTILYQSGIAVGEYSAITEGREAVSKRLFRNTYAHLIDYECGLQKEFGTREYLHGTSLTANTSADHYIGYSSEDGQRAMVELLHRVGPNEEIPESGVHKLHSGGGSGYICRPAATARLVVLTATVEIPPGGILELSAPHGVSGSLACTYVSPSQKRRKRRKNEESSLPSPPDSSEGQEVPSAVGSKRQKKQQCRNCTEPEASIPPVPGSAELPHEELSEENTQLCLF</sequence>
<dbReference type="InterPro" id="IPR011010">
    <property type="entry name" value="DNA_brk_join_enz"/>
</dbReference>
<dbReference type="RefSeq" id="WP_006574211.1">
    <property type="nucleotide sequence ID" value="NZ_AAXG02000034.1"/>
</dbReference>
<reference evidence="2 3" key="2">
    <citation type="submission" date="2007-06" db="EMBL/GenBank/DDBJ databases">
        <title>Draft genome sequence of Pseudoflavonifractor capillosus ATCC 29799.</title>
        <authorList>
            <person name="Sudarsanam P."/>
            <person name="Ley R."/>
            <person name="Guruge J."/>
            <person name="Turnbaugh P.J."/>
            <person name="Mahowald M."/>
            <person name="Liep D."/>
            <person name="Gordon J."/>
        </authorList>
    </citation>
    <scope>NUCLEOTIDE SEQUENCE [LARGE SCALE GENOMIC DNA]</scope>
    <source>
        <strain evidence="2 3">ATCC 29799</strain>
    </source>
</reference>
<dbReference type="AlphaFoldDB" id="A6NZQ6"/>
<dbReference type="GO" id="GO:0003677">
    <property type="term" value="F:DNA binding"/>
    <property type="evidence" value="ECO:0007669"/>
    <property type="project" value="InterPro"/>
</dbReference>
<keyword evidence="3" id="KW-1185">Reference proteome</keyword>
<proteinExistence type="predicted"/>
<dbReference type="Proteomes" id="UP000003639">
    <property type="component" value="Unassembled WGS sequence"/>
</dbReference>
<evidence type="ECO:0000313" key="2">
    <source>
        <dbReference type="EMBL" id="EDM98409.1"/>
    </source>
</evidence>
<dbReference type="EMBL" id="AAXG02000034">
    <property type="protein sequence ID" value="EDM98409.1"/>
    <property type="molecule type" value="Genomic_DNA"/>
</dbReference>
<organism evidence="2 3">
    <name type="scientific">Pseudoflavonifractor capillosus ATCC 29799</name>
    <dbReference type="NCBI Taxonomy" id="411467"/>
    <lineage>
        <taxon>Bacteria</taxon>
        <taxon>Bacillati</taxon>
        <taxon>Bacillota</taxon>
        <taxon>Clostridia</taxon>
        <taxon>Eubacteriales</taxon>
        <taxon>Oscillospiraceae</taxon>
        <taxon>Pseudoflavonifractor</taxon>
    </lineage>
</organism>
<evidence type="ECO:0000256" key="1">
    <source>
        <dbReference type="SAM" id="MobiDB-lite"/>
    </source>
</evidence>
<gene>
    <name evidence="2" type="ORF">BACCAP_03710</name>
</gene>
<name>A6NZQ6_9FIRM</name>
<feature type="region of interest" description="Disordered" evidence="1">
    <location>
        <begin position="571"/>
        <end position="648"/>
    </location>
</feature>
<dbReference type="SUPFAM" id="SSF56349">
    <property type="entry name" value="DNA breaking-rejoining enzymes"/>
    <property type="match status" value="1"/>
</dbReference>
<protein>
    <submittedName>
        <fullName evidence="2">Uncharacterized protein</fullName>
    </submittedName>
</protein>
<reference evidence="2 3" key="1">
    <citation type="submission" date="2007-04" db="EMBL/GenBank/DDBJ databases">
        <authorList>
            <person name="Fulton L."/>
            <person name="Clifton S."/>
            <person name="Fulton B."/>
            <person name="Xu J."/>
            <person name="Minx P."/>
            <person name="Pepin K.H."/>
            <person name="Johnson M."/>
            <person name="Thiruvilangam P."/>
            <person name="Bhonagiri V."/>
            <person name="Nash W.E."/>
            <person name="Mardis E.R."/>
            <person name="Wilson R.K."/>
        </authorList>
    </citation>
    <scope>NUCLEOTIDE SEQUENCE [LARGE SCALE GENOMIC DNA]</scope>
    <source>
        <strain evidence="2 3">ATCC 29799</strain>
    </source>
</reference>
<comment type="caution">
    <text evidence="2">The sequence shown here is derived from an EMBL/GenBank/DDBJ whole genome shotgun (WGS) entry which is preliminary data.</text>
</comment>